<evidence type="ECO:0000313" key="3">
    <source>
        <dbReference type="Proteomes" id="UP000244855"/>
    </source>
</evidence>
<dbReference type="STRING" id="97972.A0A2V1CXM9"/>
<dbReference type="Proteomes" id="UP000244855">
    <property type="component" value="Unassembled WGS sequence"/>
</dbReference>
<organism evidence="2 3">
    <name type="scientific">Periconia macrospinosa</name>
    <dbReference type="NCBI Taxonomy" id="97972"/>
    <lineage>
        <taxon>Eukaryota</taxon>
        <taxon>Fungi</taxon>
        <taxon>Dikarya</taxon>
        <taxon>Ascomycota</taxon>
        <taxon>Pezizomycotina</taxon>
        <taxon>Dothideomycetes</taxon>
        <taxon>Pleosporomycetidae</taxon>
        <taxon>Pleosporales</taxon>
        <taxon>Massarineae</taxon>
        <taxon>Periconiaceae</taxon>
        <taxon>Periconia</taxon>
    </lineage>
</organism>
<feature type="region of interest" description="Disordered" evidence="1">
    <location>
        <begin position="1"/>
        <end position="77"/>
    </location>
</feature>
<protein>
    <submittedName>
        <fullName evidence="2">Uncharacterized protein</fullName>
    </submittedName>
</protein>
<name>A0A2V1CXM9_9PLEO</name>
<proteinExistence type="predicted"/>
<dbReference type="OrthoDB" id="197676at2759"/>
<dbReference type="EMBL" id="KZ806268">
    <property type="protein sequence ID" value="PVH90495.1"/>
    <property type="molecule type" value="Genomic_DNA"/>
</dbReference>
<gene>
    <name evidence="2" type="ORF">DM02DRAFT_620987</name>
</gene>
<dbReference type="AlphaFoldDB" id="A0A2V1CXM9"/>
<evidence type="ECO:0000256" key="1">
    <source>
        <dbReference type="SAM" id="MobiDB-lite"/>
    </source>
</evidence>
<accession>A0A2V1CXM9</accession>
<sequence length="239" mass="27863">MPVDRRPSPGRIVNPRAANEEGAEPILSRGDPNEWPASDKHYSNRSYFHYTPQGEYVEDSDAPQGPPKKKGRYKNPERTKWEKDRYLTDPNSIFHTLHLCYSRGKDGRPTYDRAGYRLDYEKVADWMKMARPKALTSKQSARLQQKMEDDKMMAEMFFEQGAKPEGFEMPYQMGALKERVSKDLGIMWHEVGLNQVKEWDKRAFPKAKKGEYQVFCPEYEQKIRALMEGSALRVGKFAR</sequence>
<reference evidence="2 3" key="1">
    <citation type="journal article" date="2018" name="Sci. Rep.">
        <title>Comparative genomics provides insights into the lifestyle and reveals functional heterogeneity of dark septate endophytic fungi.</title>
        <authorList>
            <person name="Knapp D.G."/>
            <person name="Nemeth J.B."/>
            <person name="Barry K."/>
            <person name="Hainaut M."/>
            <person name="Henrissat B."/>
            <person name="Johnson J."/>
            <person name="Kuo A."/>
            <person name="Lim J.H.P."/>
            <person name="Lipzen A."/>
            <person name="Nolan M."/>
            <person name="Ohm R.A."/>
            <person name="Tamas L."/>
            <person name="Grigoriev I.V."/>
            <person name="Spatafora J.W."/>
            <person name="Nagy L.G."/>
            <person name="Kovacs G.M."/>
        </authorList>
    </citation>
    <scope>NUCLEOTIDE SEQUENCE [LARGE SCALE GENOMIC DNA]</scope>
    <source>
        <strain evidence="2 3">DSE2036</strain>
    </source>
</reference>
<keyword evidence="3" id="KW-1185">Reference proteome</keyword>
<evidence type="ECO:0000313" key="2">
    <source>
        <dbReference type="EMBL" id="PVH90495.1"/>
    </source>
</evidence>